<keyword evidence="3" id="KW-0275">Fatty acid biosynthesis</keyword>
<comment type="PTM">
    <text evidence="3">4'-phosphopantetheine is transferred from CoA to a specific serine of apo-ACP by AcpS. This modification is essential for activity because fatty acids are bound in thioester linkage to the sulfhydryl of the prosthetic group.</text>
</comment>
<dbReference type="PANTHER" id="PTHR20863">
    <property type="entry name" value="ACYL CARRIER PROTEIN"/>
    <property type="match status" value="1"/>
</dbReference>
<keyword evidence="3" id="KW-0963">Cytoplasm</keyword>
<comment type="pathway">
    <text evidence="3">Lipid metabolism; fatty acid biosynthesis.</text>
</comment>
<proteinExistence type="inferred from homology"/>
<keyword evidence="1 3" id="KW-0596">Phosphopantetheine</keyword>
<feature type="modified residue" description="O-(pantetheine 4'-phosphoryl)serine" evidence="3">
    <location>
        <position position="35"/>
    </location>
</feature>
<reference evidence="5" key="1">
    <citation type="submission" date="2023-03" db="EMBL/GenBank/DDBJ databases">
        <title>Edaphobacter sp.</title>
        <authorList>
            <person name="Huber K.J."/>
            <person name="Papendorf J."/>
            <person name="Pilke C."/>
            <person name="Bunk B."/>
            <person name="Sproeer C."/>
            <person name="Pester M."/>
        </authorList>
    </citation>
    <scope>NUCLEOTIDE SEQUENCE</scope>
    <source>
        <strain evidence="5">DSM 110680</strain>
    </source>
</reference>
<dbReference type="EMBL" id="CP121196">
    <property type="protein sequence ID" value="XBH18726.1"/>
    <property type="molecule type" value="Genomic_DNA"/>
</dbReference>
<dbReference type="RefSeq" id="WP_348263944.1">
    <property type="nucleotide sequence ID" value="NZ_CP121196.1"/>
</dbReference>
<keyword evidence="3" id="KW-0276">Fatty acid metabolism</keyword>
<protein>
    <recommendedName>
        <fullName evidence="3">Acyl carrier protein</fullName>
        <shortName evidence="3">ACP</shortName>
    </recommendedName>
</protein>
<dbReference type="Gene3D" id="1.10.1200.10">
    <property type="entry name" value="ACP-like"/>
    <property type="match status" value="1"/>
</dbReference>
<dbReference type="GO" id="GO:0000035">
    <property type="term" value="F:acyl binding"/>
    <property type="evidence" value="ECO:0007669"/>
    <property type="project" value="TreeGrafter"/>
</dbReference>
<dbReference type="AlphaFoldDB" id="A0AAU7DN35"/>
<comment type="subcellular location">
    <subcellularLocation>
        <location evidence="3">Cytoplasm</location>
    </subcellularLocation>
</comment>
<dbReference type="GO" id="GO:0000036">
    <property type="term" value="F:acyl carrier activity"/>
    <property type="evidence" value="ECO:0007669"/>
    <property type="project" value="UniProtKB-UniRule"/>
</dbReference>
<dbReference type="HAMAP" id="MF_01217">
    <property type="entry name" value="Acyl_carrier"/>
    <property type="match status" value="1"/>
</dbReference>
<keyword evidence="3" id="KW-0444">Lipid biosynthesis</keyword>
<keyword evidence="2 3" id="KW-0597">Phosphoprotein</keyword>
<dbReference type="InterPro" id="IPR003231">
    <property type="entry name" value="ACP"/>
</dbReference>
<name>A0AAU7DN35_9BACT</name>
<dbReference type="SUPFAM" id="SSF47336">
    <property type="entry name" value="ACP-like"/>
    <property type="match status" value="1"/>
</dbReference>
<evidence type="ECO:0000256" key="2">
    <source>
        <dbReference type="ARBA" id="ARBA00022553"/>
    </source>
</evidence>
<sequence length="79" mass="9039">MNVEDKVTELISRASGVPVSEIRPEAKLSDLDMESLEKLECVMSLEDAFQIEIKEDDLWRLKTVQDVIDAFRRVMPSLS</sequence>
<evidence type="ECO:0000313" key="5">
    <source>
        <dbReference type="EMBL" id="XBH18726.1"/>
    </source>
</evidence>
<accession>A0AAU7DN35</accession>
<dbReference type="InterPro" id="IPR036736">
    <property type="entry name" value="ACP-like_sf"/>
</dbReference>
<feature type="domain" description="Carrier" evidence="4">
    <location>
        <begin position="1"/>
        <end position="75"/>
    </location>
</feature>
<evidence type="ECO:0000259" key="4">
    <source>
        <dbReference type="PROSITE" id="PS50075"/>
    </source>
</evidence>
<dbReference type="GO" id="GO:0005737">
    <property type="term" value="C:cytoplasm"/>
    <property type="evidence" value="ECO:0007669"/>
    <property type="project" value="UniProtKB-SubCell"/>
</dbReference>
<evidence type="ECO:0000256" key="3">
    <source>
        <dbReference type="HAMAP-Rule" id="MF_01217"/>
    </source>
</evidence>
<dbReference type="Pfam" id="PF00550">
    <property type="entry name" value="PP-binding"/>
    <property type="match status" value="1"/>
</dbReference>
<dbReference type="PANTHER" id="PTHR20863:SF76">
    <property type="entry name" value="CARRIER DOMAIN-CONTAINING PROTEIN"/>
    <property type="match status" value="1"/>
</dbReference>
<comment type="similarity">
    <text evidence="3">Belongs to the acyl carrier protein (ACP) family.</text>
</comment>
<dbReference type="InterPro" id="IPR009081">
    <property type="entry name" value="PP-bd_ACP"/>
</dbReference>
<gene>
    <name evidence="3" type="primary">acpP</name>
    <name evidence="5" type="ORF">P8935_05285</name>
</gene>
<comment type="function">
    <text evidence="3">Carrier of the growing fatty acid chain in fatty acid biosynthesis.</text>
</comment>
<dbReference type="PROSITE" id="PS50075">
    <property type="entry name" value="CARRIER"/>
    <property type="match status" value="1"/>
</dbReference>
<evidence type="ECO:0000256" key="1">
    <source>
        <dbReference type="ARBA" id="ARBA00022450"/>
    </source>
</evidence>
<organism evidence="5">
    <name type="scientific">Telmatobacter sp. DSM 110680</name>
    <dbReference type="NCBI Taxonomy" id="3036704"/>
    <lineage>
        <taxon>Bacteria</taxon>
        <taxon>Pseudomonadati</taxon>
        <taxon>Acidobacteriota</taxon>
        <taxon>Terriglobia</taxon>
        <taxon>Terriglobales</taxon>
        <taxon>Acidobacteriaceae</taxon>
        <taxon>Telmatobacter</taxon>
    </lineage>
</organism>
<keyword evidence="3" id="KW-0443">Lipid metabolism</keyword>